<protein>
    <submittedName>
        <fullName evidence="1">Uncharacterized protein</fullName>
    </submittedName>
</protein>
<accession>A0ABD0KUQ0</accession>
<name>A0ABD0KUQ0_9CAEN</name>
<organism evidence="1 2">
    <name type="scientific">Batillaria attramentaria</name>
    <dbReference type="NCBI Taxonomy" id="370345"/>
    <lineage>
        <taxon>Eukaryota</taxon>
        <taxon>Metazoa</taxon>
        <taxon>Spiralia</taxon>
        <taxon>Lophotrochozoa</taxon>
        <taxon>Mollusca</taxon>
        <taxon>Gastropoda</taxon>
        <taxon>Caenogastropoda</taxon>
        <taxon>Sorbeoconcha</taxon>
        <taxon>Cerithioidea</taxon>
        <taxon>Batillariidae</taxon>
        <taxon>Batillaria</taxon>
    </lineage>
</organism>
<evidence type="ECO:0000313" key="1">
    <source>
        <dbReference type="EMBL" id="KAK7490922.1"/>
    </source>
</evidence>
<keyword evidence="2" id="KW-1185">Reference proteome</keyword>
<comment type="caution">
    <text evidence="1">The sequence shown here is derived from an EMBL/GenBank/DDBJ whole genome shotgun (WGS) entry which is preliminary data.</text>
</comment>
<proteinExistence type="predicted"/>
<dbReference type="AlphaFoldDB" id="A0ABD0KUQ0"/>
<gene>
    <name evidence="1" type="ORF">BaRGS_00017794</name>
</gene>
<dbReference type="EMBL" id="JACVVK020000121">
    <property type="protein sequence ID" value="KAK7490922.1"/>
    <property type="molecule type" value="Genomic_DNA"/>
</dbReference>
<reference evidence="1 2" key="1">
    <citation type="journal article" date="2023" name="Sci. Data">
        <title>Genome assembly of the Korean intertidal mud-creeper Batillaria attramentaria.</title>
        <authorList>
            <person name="Patra A.K."/>
            <person name="Ho P.T."/>
            <person name="Jun S."/>
            <person name="Lee S.J."/>
            <person name="Kim Y."/>
            <person name="Won Y.J."/>
        </authorList>
    </citation>
    <scope>NUCLEOTIDE SEQUENCE [LARGE SCALE GENOMIC DNA]</scope>
    <source>
        <strain evidence="1">Wonlab-2016</strain>
    </source>
</reference>
<sequence>MTCLRLLKDRSSRKWLVLTQREATATLLIVEPCAGDKVAICTPRFVPTCTRLPDYVNSGFYSHSLGVPSSKFAFTGSHWRESRSQTRLGSCALLHGKSSQPWRPRPVNTVNGEEQRFLLTRGDARSNHRLFVC</sequence>
<dbReference type="Proteomes" id="UP001519460">
    <property type="component" value="Unassembled WGS sequence"/>
</dbReference>
<evidence type="ECO:0000313" key="2">
    <source>
        <dbReference type="Proteomes" id="UP001519460"/>
    </source>
</evidence>